<keyword evidence="2 6" id="KW-0812">Transmembrane</keyword>
<evidence type="ECO:0000256" key="4">
    <source>
        <dbReference type="ARBA" id="ARBA00022989"/>
    </source>
</evidence>
<dbReference type="Pfam" id="PF01098">
    <property type="entry name" value="FTSW_RODA_SPOVE"/>
    <property type="match status" value="1"/>
</dbReference>
<dbReference type="GO" id="GO:0005886">
    <property type="term" value="C:plasma membrane"/>
    <property type="evidence" value="ECO:0007669"/>
    <property type="project" value="TreeGrafter"/>
</dbReference>
<feature type="transmembrane region" description="Helical" evidence="6">
    <location>
        <begin position="302"/>
        <end position="324"/>
    </location>
</feature>
<keyword evidence="3" id="KW-0133">Cell shape</keyword>
<dbReference type="InterPro" id="IPR011923">
    <property type="entry name" value="RodA/MrdB"/>
</dbReference>
<gene>
    <name evidence="7" type="ORF">A2675_03925</name>
</gene>
<dbReference type="NCBIfam" id="TIGR02210">
    <property type="entry name" value="rodA_shape"/>
    <property type="match status" value="1"/>
</dbReference>
<evidence type="ECO:0000313" key="7">
    <source>
        <dbReference type="EMBL" id="OHA80471.1"/>
    </source>
</evidence>
<evidence type="ECO:0000256" key="1">
    <source>
        <dbReference type="ARBA" id="ARBA00004141"/>
    </source>
</evidence>
<evidence type="ECO:0000256" key="5">
    <source>
        <dbReference type="ARBA" id="ARBA00023136"/>
    </source>
</evidence>
<feature type="transmembrane region" description="Helical" evidence="6">
    <location>
        <begin position="336"/>
        <end position="357"/>
    </location>
</feature>
<organism evidence="7 8">
    <name type="scientific">Candidatus Yonathbacteria bacterium RIFCSPHIGHO2_01_FULL_51_10</name>
    <dbReference type="NCBI Taxonomy" id="1802723"/>
    <lineage>
        <taxon>Bacteria</taxon>
        <taxon>Candidatus Yonathiibacteriota</taxon>
    </lineage>
</organism>
<sequence>MELIKRLSRTHIDWILVLALIPILGAGLLTMNAFEGANRFFEHQLLWIGVAFAVFFAVSSVDMGFLKRTNVLMTLFAFFCTLLIALFVLGHSIKGARSWFDFGGFSFEPADMTKLVVILILSKYFSRRHVEIAHFKHIIVSGFYAFVPFALILFQPDFGSAIIIFFIWFGMVMVSGLSRKHLLVVLTIGVMAFGGLWYFMLADYQKARIKNFLDPLANIHGTGWNAYQSTIAVGSGGLLGKGVGYGTQSRLKFLPEYQTDFIFAAFAEEWGFAGVGILFLLFSIVIWRILANALVGAGNFEMLFGMGLAIFFMAHFAINVGMNMGVMPVTGITLPFLSYGGSHLVTEFLGLGILMSFRRHSRAAHRDDMKNEFLGV</sequence>
<dbReference type="Proteomes" id="UP000176997">
    <property type="component" value="Unassembled WGS sequence"/>
</dbReference>
<feature type="transmembrane region" description="Helical" evidence="6">
    <location>
        <begin position="46"/>
        <end position="65"/>
    </location>
</feature>
<dbReference type="GO" id="GO:0032153">
    <property type="term" value="C:cell division site"/>
    <property type="evidence" value="ECO:0007669"/>
    <property type="project" value="TreeGrafter"/>
</dbReference>
<feature type="transmembrane region" description="Helical" evidence="6">
    <location>
        <begin position="99"/>
        <end position="121"/>
    </location>
</feature>
<evidence type="ECO:0000256" key="2">
    <source>
        <dbReference type="ARBA" id="ARBA00022692"/>
    </source>
</evidence>
<feature type="transmembrane region" description="Helical" evidence="6">
    <location>
        <begin position="270"/>
        <end position="290"/>
    </location>
</feature>
<comment type="subcellular location">
    <subcellularLocation>
        <location evidence="1">Membrane</location>
        <topology evidence="1">Multi-pass membrane protein</topology>
    </subcellularLocation>
</comment>
<evidence type="ECO:0000256" key="3">
    <source>
        <dbReference type="ARBA" id="ARBA00022960"/>
    </source>
</evidence>
<dbReference type="InterPro" id="IPR001182">
    <property type="entry name" value="FtsW/RodA"/>
</dbReference>
<feature type="transmembrane region" description="Helical" evidence="6">
    <location>
        <begin position="133"/>
        <end position="152"/>
    </location>
</feature>
<keyword evidence="4 6" id="KW-1133">Transmembrane helix</keyword>
<dbReference type="STRING" id="1802723.A2675_03925"/>
<protein>
    <submittedName>
        <fullName evidence="7">Rod shape-determining protein RodA</fullName>
    </submittedName>
</protein>
<dbReference type="GO" id="GO:0008360">
    <property type="term" value="P:regulation of cell shape"/>
    <property type="evidence" value="ECO:0007669"/>
    <property type="project" value="UniProtKB-KW"/>
</dbReference>
<keyword evidence="5 6" id="KW-0472">Membrane</keyword>
<feature type="transmembrane region" description="Helical" evidence="6">
    <location>
        <begin position="12"/>
        <end position="34"/>
    </location>
</feature>
<evidence type="ECO:0000256" key="6">
    <source>
        <dbReference type="SAM" id="Phobius"/>
    </source>
</evidence>
<feature type="transmembrane region" description="Helical" evidence="6">
    <location>
        <begin position="72"/>
        <end position="93"/>
    </location>
</feature>
<dbReference type="EMBL" id="MHUS01000022">
    <property type="protein sequence ID" value="OHA80471.1"/>
    <property type="molecule type" value="Genomic_DNA"/>
</dbReference>
<dbReference type="AlphaFoldDB" id="A0A1G2S873"/>
<feature type="transmembrane region" description="Helical" evidence="6">
    <location>
        <begin position="158"/>
        <end position="175"/>
    </location>
</feature>
<dbReference type="GO" id="GO:0051301">
    <property type="term" value="P:cell division"/>
    <property type="evidence" value="ECO:0007669"/>
    <property type="project" value="InterPro"/>
</dbReference>
<dbReference type="PANTHER" id="PTHR30474">
    <property type="entry name" value="CELL CYCLE PROTEIN"/>
    <property type="match status" value="1"/>
</dbReference>
<proteinExistence type="predicted"/>
<dbReference type="GO" id="GO:0015648">
    <property type="term" value="F:lipid-linked peptidoglycan transporter activity"/>
    <property type="evidence" value="ECO:0007669"/>
    <property type="project" value="TreeGrafter"/>
</dbReference>
<feature type="transmembrane region" description="Helical" evidence="6">
    <location>
        <begin position="182"/>
        <end position="200"/>
    </location>
</feature>
<comment type="caution">
    <text evidence="7">The sequence shown here is derived from an EMBL/GenBank/DDBJ whole genome shotgun (WGS) entry which is preliminary data.</text>
</comment>
<reference evidence="7 8" key="1">
    <citation type="journal article" date="2016" name="Nat. Commun.">
        <title>Thousands of microbial genomes shed light on interconnected biogeochemical processes in an aquifer system.</title>
        <authorList>
            <person name="Anantharaman K."/>
            <person name="Brown C.T."/>
            <person name="Hug L.A."/>
            <person name="Sharon I."/>
            <person name="Castelle C.J."/>
            <person name="Probst A.J."/>
            <person name="Thomas B.C."/>
            <person name="Singh A."/>
            <person name="Wilkins M.J."/>
            <person name="Karaoz U."/>
            <person name="Brodie E.L."/>
            <person name="Williams K.H."/>
            <person name="Hubbard S.S."/>
            <person name="Banfield J.F."/>
        </authorList>
    </citation>
    <scope>NUCLEOTIDE SEQUENCE [LARGE SCALE GENOMIC DNA]</scope>
</reference>
<evidence type="ECO:0000313" key="8">
    <source>
        <dbReference type="Proteomes" id="UP000176997"/>
    </source>
</evidence>
<accession>A0A1G2S873</accession>
<name>A0A1G2S873_9BACT</name>